<dbReference type="PANTHER" id="PTHR43798">
    <property type="entry name" value="MONOACYLGLYCEROL LIPASE"/>
    <property type="match status" value="1"/>
</dbReference>
<dbReference type="AlphaFoldDB" id="A0A8T9BL94"/>
<dbReference type="PROSITE" id="PS00383">
    <property type="entry name" value="TYR_PHOSPHATASE_1"/>
    <property type="match status" value="1"/>
</dbReference>
<dbReference type="Pfam" id="PF12697">
    <property type="entry name" value="Abhydrolase_6"/>
    <property type="match status" value="1"/>
</dbReference>
<proteinExistence type="predicted"/>
<evidence type="ECO:0000313" key="4">
    <source>
        <dbReference type="Proteomes" id="UP000469559"/>
    </source>
</evidence>
<dbReference type="InterPro" id="IPR029021">
    <property type="entry name" value="Prot-tyrosine_phosphatase-like"/>
</dbReference>
<name>A0A8T9BL94_9HELO</name>
<dbReference type="SUPFAM" id="SSF53474">
    <property type="entry name" value="alpha/beta-Hydrolases"/>
    <property type="match status" value="1"/>
</dbReference>
<dbReference type="CDD" id="cd14502">
    <property type="entry name" value="RNA_5'-triphosphatase"/>
    <property type="match status" value="1"/>
</dbReference>
<reference evidence="3 4" key="1">
    <citation type="submission" date="2018-05" db="EMBL/GenBank/DDBJ databases">
        <title>Whole genome sequencing for identification of molecular markers to develop diagnostic detection tools for the regulated plant pathogen Lachnellula willkommii.</title>
        <authorList>
            <person name="Giroux E."/>
            <person name="Bilodeau G."/>
        </authorList>
    </citation>
    <scope>NUCLEOTIDE SEQUENCE [LARGE SCALE GENOMIC DNA]</scope>
    <source>
        <strain evidence="3 4">CBS 203.66</strain>
    </source>
</reference>
<evidence type="ECO:0000313" key="3">
    <source>
        <dbReference type="EMBL" id="TVY20131.1"/>
    </source>
</evidence>
<feature type="domain" description="Tyrosine specific protein phosphatases" evidence="2">
    <location>
        <begin position="567"/>
        <end position="629"/>
    </location>
</feature>
<dbReference type="InterPro" id="IPR000340">
    <property type="entry name" value="Dual-sp_phosphatase_cat-dom"/>
</dbReference>
<dbReference type="InterPro" id="IPR050266">
    <property type="entry name" value="AB_hydrolase_sf"/>
</dbReference>
<feature type="region of interest" description="Disordered" evidence="1">
    <location>
        <begin position="67"/>
        <end position="86"/>
    </location>
</feature>
<sequence>MALQDNIPWRISGASNKLNLQIQAVASSLRPFLPRASKLDILGMLICSSLPLFIFWHLGRWRRAGNSTNQSSTDDSHAEKDSDTNGKFFGIPRFEKLPTEPAPLPLLVFIHGLGGSVAQFHPLLTSLVNLSSCLSIDLPGCGVSKFEPKDWDAYTMESLVELLGLIIEDHRREGQGVVLIGHSMGCSLSAMLATKSTSFSNLLAEHVVGLVAVCPRAEAPSPDEVSLFRKLLWIPSPIFNLWRNYDKRGGKDSTSVARFVGVDADDETKALQYRFNYQSKTPVWRRMASGTLPTYENGVAKGGFPGKDIWAGLEVPVFLVAGEADNITKPGEIQKIALFLGKSHPIQIEMDEASEPVVDAAAAVDISTKAHSPGPSKTKESIRPEYFLETNPDTVEEMYEDPSTPNDGLSTVPPQPSKPKKVLKTTILPSPASHALLYTPATVRILAGLISDFLCTQVTPRLSLGWQLQYLSDAGKWDVKNLAKWQAVKPVSEPINGILRAMKTLREVDETHSPEVFVKEWGSQITDIVDISHESPVYDPRGLEKGGIRYHKFPTVSKIPPTESEVASFIALIDRIREEQTKPGYIGVHCHYGFNRTGFFIVCYLKERCGYTLPAAISEFAEKRPRGIKHAHFLDTLFVRYCVGLKRAPTL</sequence>
<keyword evidence="4" id="KW-1185">Reference proteome</keyword>
<dbReference type="OrthoDB" id="428974at2759"/>
<comment type="caution">
    <text evidence="3">The sequence shown here is derived from an EMBL/GenBank/DDBJ whole genome shotgun (WGS) entry which is preliminary data.</text>
</comment>
<protein>
    <submittedName>
        <fullName evidence="3">mRNA-capping enzyme</fullName>
    </submittedName>
</protein>
<dbReference type="PROSITE" id="PS50056">
    <property type="entry name" value="TYR_PHOSPHATASE_2"/>
    <property type="match status" value="1"/>
</dbReference>
<evidence type="ECO:0000256" key="1">
    <source>
        <dbReference type="SAM" id="MobiDB-lite"/>
    </source>
</evidence>
<dbReference type="InterPro" id="IPR000073">
    <property type="entry name" value="AB_hydrolase_1"/>
</dbReference>
<dbReference type="GO" id="GO:0016020">
    <property type="term" value="C:membrane"/>
    <property type="evidence" value="ECO:0007669"/>
    <property type="project" value="TreeGrafter"/>
</dbReference>
<feature type="region of interest" description="Disordered" evidence="1">
    <location>
        <begin position="398"/>
        <end position="421"/>
    </location>
</feature>
<gene>
    <name evidence="3" type="primary">Rngtt</name>
    <name evidence="3" type="ORF">LARI1_G001872</name>
</gene>
<feature type="compositionally biased region" description="Basic and acidic residues" evidence="1">
    <location>
        <begin position="74"/>
        <end position="84"/>
    </location>
</feature>
<dbReference type="Gene3D" id="3.90.190.10">
    <property type="entry name" value="Protein tyrosine phosphatase superfamily"/>
    <property type="match status" value="1"/>
</dbReference>
<accession>A0A8T9BL94</accession>
<dbReference type="GO" id="GO:0047372">
    <property type="term" value="F:monoacylglycerol lipase activity"/>
    <property type="evidence" value="ECO:0007669"/>
    <property type="project" value="TreeGrafter"/>
</dbReference>
<dbReference type="FunFam" id="3.40.50.1820:FF:000273">
    <property type="entry name" value="Dual specificity phosphatase catalytic domain protein"/>
    <property type="match status" value="1"/>
</dbReference>
<dbReference type="InterPro" id="IPR016130">
    <property type="entry name" value="Tyr_Pase_AS"/>
</dbReference>
<dbReference type="Pfam" id="PF00782">
    <property type="entry name" value="DSPc"/>
    <property type="match status" value="1"/>
</dbReference>
<dbReference type="Proteomes" id="UP000469559">
    <property type="component" value="Unassembled WGS sequence"/>
</dbReference>
<dbReference type="FunFam" id="3.90.190.10:FF:000090">
    <property type="entry name" value="Dual specificity phosphatase catalytic domain protein"/>
    <property type="match status" value="1"/>
</dbReference>
<dbReference type="GO" id="GO:0046464">
    <property type="term" value="P:acylglycerol catabolic process"/>
    <property type="evidence" value="ECO:0007669"/>
    <property type="project" value="TreeGrafter"/>
</dbReference>
<dbReference type="InterPro" id="IPR000387">
    <property type="entry name" value="Tyr_Pase_dom"/>
</dbReference>
<dbReference type="InterPro" id="IPR029058">
    <property type="entry name" value="AB_hydrolase_fold"/>
</dbReference>
<dbReference type="Gene3D" id="3.40.50.1820">
    <property type="entry name" value="alpha/beta hydrolase"/>
    <property type="match status" value="1"/>
</dbReference>
<dbReference type="EMBL" id="QGMF01000069">
    <property type="protein sequence ID" value="TVY20131.1"/>
    <property type="molecule type" value="Genomic_DNA"/>
</dbReference>
<dbReference type="SUPFAM" id="SSF52799">
    <property type="entry name" value="(Phosphotyrosine protein) phosphatases II"/>
    <property type="match status" value="1"/>
</dbReference>
<organism evidence="3 4">
    <name type="scientific">Lachnellula arida</name>
    <dbReference type="NCBI Taxonomy" id="1316785"/>
    <lineage>
        <taxon>Eukaryota</taxon>
        <taxon>Fungi</taxon>
        <taxon>Dikarya</taxon>
        <taxon>Ascomycota</taxon>
        <taxon>Pezizomycotina</taxon>
        <taxon>Leotiomycetes</taxon>
        <taxon>Helotiales</taxon>
        <taxon>Lachnaceae</taxon>
        <taxon>Lachnellula</taxon>
    </lineage>
</organism>
<dbReference type="PANTHER" id="PTHR43798:SF5">
    <property type="entry name" value="MONOACYLGLYCEROL LIPASE ABHD6"/>
    <property type="match status" value="1"/>
</dbReference>
<evidence type="ECO:0000259" key="2">
    <source>
        <dbReference type="PROSITE" id="PS50056"/>
    </source>
</evidence>